<gene>
    <name evidence="1" type="primary">CYR1_2</name>
    <name evidence="1" type="ORF">FBU59_003449</name>
</gene>
<sequence length="450" mass="50991">MFSNQHDAESEGDGNSSDSDLENDINMYSLRIYREDSTFGTFHCRLSTTTAEFMQMAAKKFFIPDITRHCLYMQKANGLDRTLKANERPANILKRYLEQMGYRPEDNITLQGREDNSYLCKFSLLKAAIPRVSPNMEVEVSSFHYVDLRARKLQTVPVFLYAHANKIVSLNMSKNPGLNFPADFVQLCGNLKELRLATCQFTRFPHSLQYFGQLTYLDLSGNDIKRMRHAPLDKLQNLATLMMRNNRLVELPESLAELKALKTLNVSNNNFQEFPTIVTRVASLVNLDISMNRISEIPNAISAMADLEQLNVMGNMLTGKLPKGLGNLQKLRELDVRQNKLQNLSIASELAALELLYTETNMVTRAHMELATATHVSFKANKLTQFRVMNPAHTLVFLDLSGNQLTELPSDTFMHLTNLEHLILDSNHIVSIPASIGNLRNLIKLSCTNN</sequence>
<protein>
    <submittedName>
        <fullName evidence="1">Cysteinyl-tRNA synthetase</fullName>
        <ecNumber evidence="1">4.6.1.1</ecNumber>
    </submittedName>
</protein>
<name>A0ACC1J8A4_9FUNG</name>
<dbReference type="EMBL" id="JANBPW010002206">
    <property type="protein sequence ID" value="KAJ1941622.1"/>
    <property type="molecule type" value="Genomic_DNA"/>
</dbReference>
<evidence type="ECO:0000313" key="2">
    <source>
        <dbReference type="Proteomes" id="UP001150603"/>
    </source>
</evidence>
<dbReference type="EC" id="4.6.1.1" evidence="1"/>
<comment type="caution">
    <text evidence="1">The sequence shown here is derived from an EMBL/GenBank/DDBJ whole genome shotgun (WGS) entry which is preliminary data.</text>
</comment>
<reference evidence="1" key="1">
    <citation type="submission" date="2022-07" db="EMBL/GenBank/DDBJ databases">
        <title>Phylogenomic reconstructions and comparative analyses of Kickxellomycotina fungi.</title>
        <authorList>
            <person name="Reynolds N.K."/>
            <person name="Stajich J.E."/>
            <person name="Barry K."/>
            <person name="Grigoriev I.V."/>
            <person name="Crous P."/>
            <person name="Smith M.E."/>
        </authorList>
    </citation>
    <scope>NUCLEOTIDE SEQUENCE</scope>
    <source>
        <strain evidence="1">NRRL 5244</strain>
    </source>
</reference>
<keyword evidence="1" id="KW-0456">Lyase</keyword>
<dbReference type="Proteomes" id="UP001150603">
    <property type="component" value="Unassembled WGS sequence"/>
</dbReference>
<proteinExistence type="predicted"/>
<feature type="non-terminal residue" evidence="1">
    <location>
        <position position="450"/>
    </location>
</feature>
<accession>A0ACC1J8A4</accession>
<evidence type="ECO:0000313" key="1">
    <source>
        <dbReference type="EMBL" id="KAJ1941622.1"/>
    </source>
</evidence>
<keyword evidence="2" id="KW-1185">Reference proteome</keyword>
<organism evidence="1 2">
    <name type="scientific">Linderina macrospora</name>
    <dbReference type="NCBI Taxonomy" id="4868"/>
    <lineage>
        <taxon>Eukaryota</taxon>
        <taxon>Fungi</taxon>
        <taxon>Fungi incertae sedis</taxon>
        <taxon>Zoopagomycota</taxon>
        <taxon>Kickxellomycotina</taxon>
        <taxon>Kickxellomycetes</taxon>
        <taxon>Kickxellales</taxon>
        <taxon>Kickxellaceae</taxon>
        <taxon>Linderina</taxon>
    </lineage>
</organism>